<evidence type="ECO:0000313" key="3">
    <source>
        <dbReference type="Proteomes" id="UP000887566"/>
    </source>
</evidence>
<dbReference type="WBParaSite" id="PSAMB.scaffold5039size12815.g25769.t1">
    <property type="protein sequence ID" value="PSAMB.scaffold5039size12815.g25769.t1"/>
    <property type="gene ID" value="PSAMB.scaffold5039size12815.g25769"/>
</dbReference>
<feature type="region of interest" description="Disordered" evidence="1">
    <location>
        <begin position="1"/>
        <end position="21"/>
    </location>
</feature>
<feature type="transmembrane region" description="Helical" evidence="2">
    <location>
        <begin position="28"/>
        <end position="48"/>
    </location>
</feature>
<accession>A0A914WVW8</accession>
<name>A0A914WVW8_9BILA</name>
<evidence type="ECO:0000256" key="1">
    <source>
        <dbReference type="SAM" id="MobiDB-lite"/>
    </source>
</evidence>
<keyword evidence="2" id="KW-0812">Transmembrane</keyword>
<evidence type="ECO:0000256" key="2">
    <source>
        <dbReference type="SAM" id="Phobius"/>
    </source>
</evidence>
<dbReference type="Proteomes" id="UP000887566">
    <property type="component" value="Unplaced"/>
</dbReference>
<protein>
    <submittedName>
        <fullName evidence="4">Uncharacterized protein</fullName>
    </submittedName>
</protein>
<reference evidence="4" key="1">
    <citation type="submission" date="2022-11" db="UniProtKB">
        <authorList>
            <consortium name="WormBaseParasite"/>
        </authorList>
    </citation>
    <scope>IDENTIFICATION</scope>
</reference>
<organism evidence="3 4">
    <name type="scientific">Plectus sambesii</name>
    <dbReference type="NCBI Taxonomy" id="2011161"/>
    <lineage>
        <taxon>Eukaryota</taxon>
        <taxon>Metazoa</taxon>
        <taxon>Ecdysozoa</taxon>
        <taxon>Nematoda</taxon>
        <taxon>Chromadorea</taxon>
        <taxon>Plectida</taxon>
        <taxon>Plectina</taxon>
        <taxon>Plectoidea</taxon>
        <taxon>Plectidae</taxon>
        <taxon>Plectus</taxon>
    </lineage>
</organism>
<evidence type="ECO:0000313" key="4">
    <source>
        <dbReference type="WBParaSite" id="PSAMB.scaffold5039size12815.g25769.t1"/>
    </source>
</evidence>
<keyword evidence="2" id="KW-1133">Transmembrane helix</keyword>
<sequence>MRAPPPASSVHELVMRGRRTTKGPRRPFLFTLFAVHFTATGLIPRVLLRTPMTPRQSVPVASLSSLDSTPTRQTLLAFHILRRRNIQEFGGRGELHVIKKFII</sequence>
<dbReference type="AlphaFoldDB" id="A0A914WVW8"/>
<keyword evidence="2" id="KW-0472">Membrane</keyword>
<proteinExistence type="predicted"/>
<keyword evidence="3" id="KW-1185">Reference proteome</keyword>